<comment type="caution">
    <text evidence="2">The sequence shown here is derived from an EMBL/GenBank/DDBJ whole genome shotgun (WGS) entry which is preliminary data.</text>
</comment>
<feature type="transmembrane region" description="Helical" evidence="1">
    <location>
        <begin position="121"/>
        <end position="140"/>
    </location>
</feature>
<keyword evidence="1" id="KW-0472">Membrane</keyword>
<dbReference type="Proteomes" id="UP000078252">
    <property type="component" value="Unassembled WGS sequence"/>
</dbReference>
<organism evidence="2 3">
    <name type="scientific">Curtobacterium luteum</name>
    <dbReference type="NCBI Taxonomy" id="33881"/>
    <lineage>
        <taxon>Bacteria</taxon>
        <taxon>Bacillati</taxon>
        <taxon>Actinomycetota</taxon>
        <taxon>Actinomycetes</taxon>
        <taxon>Micrococcales</taxon>
        <taxon>Microbacteriaceae</taxon>
        <taxon>Curtobacterium</taxon>
    </lineage>
</organism>
<evidence type="ECO:0000256" key="1">
    <source>
        <dbReference type="SAM" id="Phobius"/>
    </source>
</evidence>
<protein>
    <submittedName>
        <fullName evidence="2">Uncharacterized protein</fullName>
    </submittedName>
</protein>
<name>A0A175S127_9MICO</name>
<feature type="transmembrane region" description="Helical" evidence="1">
    <location>
        <begin position="82"/>
        <end position="101"/>
    </location>
</feature>
<dbReference type="EMBL" id="LDQC01000015">
    <property type="protein sequence ID" value="KTR09555.1"/>
    <property type="molecule type" value="Genomic_DNA"/>
</dbReference>
<proteinExistence type="predicted"/>
<dbReference type="OrthoDB" id="5020609at2"/>
<sequence>MTVRSRAERTGAPSIGPAVPAWSIGALGLVAGVVGSVVVVGASGWLVVAIVLAVAAAVVPRGPFAALLVVQLALAGIDGTDLPVLLLTTHLVLATSLVWAWTPRTARVQLRALVPSALRFVALQVGAQAVAFVVNALLGGTGPVGGVWLAVAGTVALLALALGVFVPVLLRAGDDPEG</sequence>
<dbReference type="STRING" id="33881.NS184_02790"/>
<reference evidence="2 3" key="1">
    <citation type="journal article" date="2016" name="Front. Microbiol.">
        <title>Genomic Resource of Rice Seed Associated Bacteria.</title>
        <authorList>
            <person name="Midha S."/>
            <person name="Bansal K."/>
            <person name="Sharma S."/>
            <person name="Kumar N."/>
            <person name="Patil P.P."/>
            <person name="Chaudhry V."/>
            <person name="Patil P.B."/>
        </authorList>
    </citation>
    <scope>NUCLEOTIDE SEQUENCE [LARGE SCALE GENOMIC DNA]</scope>
    <source>
        <strain evidence="2 3">NS184</strain>
    </source>
</reference>
<feature type="transmembrane region" description="Helical" evidence="1">
    <location>
        <begin position="46"/>
        <end position="70"/>
    </location>
</feature>
<feature type="transmembrane region" description="Helical" evidence="1">
    <location>
        <begin position="147"/>
        <end position="170"/>
    </location>
</feature>
<keyword evidence="1" id="KW-0812">Transmembrane</keyword>
<feature type="transmembrane region" description="Helical" evidence="1">
    <location>
        <begin position="21"/>
        <end position="40"/>
    </location>
</feature>
<evidence type="ECO:0000313" key="2">
    <source>
        <dbReference type="EMBL" id="KTR09555.1"/>
    </source>
</evidence>
<dbReference type="RefSeq" id="WP_058724619.1">
    <property type="nucleotide sequence ID" value="NZ_LDQC01000015.1"/>
</dbReference>
<dbReference type="AlphaFoldDB" id="A0A175S127"/>
<accession>A0A175S127</accession>
<keyword evidence="1" id="KW-1133">Transmembrane helix</keyword>
<evidence type="ECO:0000313" key="3">
    <source>
        <dbReference type="Proteomes" id="UP000078252"/>
    </source>
</evidence>
<gene>
    <name evidence="2" type="ORF">NS184_02790</name>
</gene>
<dbReference type="PATRIC" id="fig|33881.3.peg.561"/>